<keyword evidence="4" id="KW-0539">Nucleus</keyword>
<evidence type="ECO:0000256" key="3">
    <source>
        <dbReference type="ARBA" id="ARBA00023163"/>
    </source>
</evidence>
<organism evidence="6 7">
    <name type="scientific">Mycena chlorophos</name>
    <name type="common">Agaric fungus</name>
    <name type="synonym">Agaricus chlorophos</name>
    <dbReference type="NCBI Taxonomy" id="658473"/>
    <lineage>
        <taxon>Eukaryota</taxon>
        <taxon>Fungi</taxon>
        <taxon>Dikarya</taxon>
        <taxon>Basidiomycota</taxon>
        <taxon>Agaricomycotina</taxon>
        <taxon>Agaricomycetes</taxon>
        <taxon>Agaricomycetidae</taxon>
        <taxon>Agaricales</taxon>
        <taxon>Marasmiineae</taxon>
        <taxon>Mycenaceae</taxon>
        <taxon>Mycena</taxon>
    </lineage>
</organism>
<reference evidence="6" key="1">
    <citation type="submission" date="2020-05" db="EMBL/GenBank/DDBJ databases">
        <title>Mycena genomes resolve the evolution of fungal bioluminescence.</title>
        <authorList>
            <person name="Tsai I.J."/>
        </authorList>
    </citation>
    <scope>NUCLEOTIDE SEQUENCE</scope>
    <source>
        <strain evidence="6">110903Hualien_Pintung</strain>
    </source>
</reference>
<evidence type="ECO:0000313" key="7">
    <source>
        <dbReference type="Proteomes" id="UP000613580"/>
    </source>
</evidence>
<dbReference type="PANTHER" id="PTHR22970">
    <property type="entry name" value="AT-RICH INTERACTIVE DOMAIN-CONTAINING PROTEIN 2"/>
    <property type="match status" value="1"/>
</dbReference>
<accession>A0A8H6W2E4</accession>
<dbReference type="EMBL" id="JACAZE010000012">
    <property type="protein sequence ID" value="KAF7302462.1"/>
    <property type="molecule type" value="Genomic_DNA"/>
</dbReference>
<feature type="domain" description="RFX-type winged-helix" evidence="5">
    <location>
        <begin position="347"/>
        <end position="420"/>
    </location>
</feature>
<evidence type="ECO:0000259" key="5">
    <source>
        <dbReference type="PROSITE" id="PS51526"/>
    </source>
</evidence>
<dbReference type="GO" id="GO:0003677">
    <property type="term" value="F:DNA binding"/>
    <property type="evidence" value="ECO:0007669"/>
    <property type="project" value="InterPro"/>
</dbReference>
<dbReference type="SUPFAM" id="SSF48371">
    <property type="entry name" value="ARM repeat"/>
    <property type="match status" value="1"/>
</dbReference>
<dbReference type="InterPro" id="IPR003150">
    <property type="entry name" value="DNA-bd_RFX"/>
</dbReference>
<dbReference type="GO" id="GO:0006355">
    <property type="term" value="P:regulation of DNA-templated transcription"/>
    <property type="evidence" value="ECO:0007669"/>
    <property type="project" value="InterPro"/>
</dbReference>
<name>A0A8H6W2E4_MYCCL</name>
<dbReference type="GO" id="GO:0006325">
    <property type="term" value="P:chromatin organization"/>
    <property type="evidence" value="ECO:0007669"/>
    <property type="project" value="UniProtKB-KW"/>
</dbReference>
<evidence type="ECO:0000256" key="4">
    <source>
        <dbReference type="ARBA" id="ARBA00023242"/>
    </source>
</evidence>
<evidence type="ECO:0000256" key="2">
    <source>
        <dbReference type="ARBA" id="ARBA00023015"/>
    </source>
</evidence>
<dbReference type="OrthoDB" id="338531at2759"/>
<dbReference type="InterPro" id="IPR016024">
    <property type="entry name" value="ARM-type_fold"/>
</dbReference>
<keyword evidence="2" id="KW-0805">Transcription regulation</keyword>
<gene>
    <name evidence="6" type="ORF">HMN09_00880300</name>
</gene>
<dbReference type="Proteomes" id="UP000613580">
    <property type="component" value="Unassembled WGS sequence"/>
</dbReference>
<keyword evidence="1" id="KW-0156">Chromatin regulator</keyword>
<dbReference type="PANTHER" id="PTHR22970:SF14">
    <property type="entry name" value="AT-RICH INTERACTIVE DOMAIN-CONTAINING PROTEIN 2"/>
    <property type="match status" value="1"/>
</dbReference>
<keyword evidence="3" id="KW-0804">Transcription</keyword>
<dbReference type="PROSITE" id="PS51526">
    <property type="entry name" value="RFX_DBD"/>
    <property type="match status" value="1"/>
</dbReference>
<evidence type="ECO:0000256" key="1">
    <source>
        <dbReference type="ARBA" id="ARBA00022853"/>
    </source>
</evidence>
<dbReference type="AlphaFoldDB" id="A0A8H6W2E4"/>
<protein>
    <submittedName>
        <fullName evidence="6">RFX-type winged-helix domain-containing protein</fullName>
    </submittedName>
</protein>
<evidence type="ECO:0000313" key="6">
    <source>
        <dbReference type="EMBL" id="KAF7302462.1"/>
    </source>
</evidence>
<sequence length="631" mass="70947">MQTQPGRVVAAPPGAQNVLFRPPAQPLPPPRNNTADGYERWYTDSTVNNRMVLSLQSSIDQEVHWALERLLRLSIGEIFYFEKTPGLVDALFDWPEWYVREGFKQLNDEYALFSPSPALSKQRRHALNSVAVLRNAAYFDSNVQMLIYHPRPIPLVCAALASLDPTVDDHAEFLLNVLEFWHSFCAYHSVGQLANNLYWDPVPRIGQLLSVSTNRSLIIAALVSVNVFFGNPQNLPLLSPNSPILEAALRYLPLANDKKLVEACIEYLHTHLSHPPMAKEFLLHPQMPATVKLLVHVLLSEQLEETHEVQIQEEAPRIATQAAFARDYELTKEDKERLLGLPEPERCSAWMRLMFVAKKYSELTQVEFWNHYKAAFGPHEREHPMLVAAEVIKNIASVFKEAQPSMENGKFLVRGVDRRKVSSTEATFTCLWDRGACQTAFPSVGDLFDHILTHLDAASNPCLWGSCTHDALPTTALRRHLLTHLPSPHAPQTPASQNDHISIASDDESYPMKDPTTRPPAPVRTVLRMSEPTGNPPSNSLAALLCLRILFGGAFGALESAPRAGEDRFGFPGVTYAEEEENVVSTMSRDREREGEVRARKAFLGVRNLMEGVQIRDEVLMGWIHEMVDIL</sequence>
<proteinExistence type="predicted"/>
<keyword evidence="7" id="KW-1185">Reference proteome</keyword>
<dbReference type="GO" id="GO:0016586">
    <property type="term" value="C:RSC-type complex"/>
    <property type="evidence" value="ECO:0007669"/>
    <property type="project" value="TreeGrafter"/>
</dbReference>
<comment type="caution">
    <text evidence="6">The sequence shown here is derived from an EMBL/GenBank/DDBJ whole genome shotgun (WGS) entry which is preliminary data.</text>
</comment>
<dbReference type="InterPro" id="IPR052406">
    <property type="entry name" value="Chromatin_Remodeling_Comp"/>
</dbReference>